<reference evidence="2" key="1">
    <citation type="journal article" date="2014" name="Int. J. Syst. Evol. Microbiol.">
        <title>Complete genome sequence of Corynebacterium casei LMG S-19264T (=DSM 44701T), isolated from a smear-ripened cheese.</title>
        <authorList>
            <consortium name="US DOE Joint Genome Institute (JGI-PGF)"/>
            <person name="Walter F."/>
            <person name="Albersmeier A."/>
            <person name="Kalinowski J."/>
            <person name="Ruckert C."/>
        </authorList>
    </citation>
    <scope>NUCLEOTIDE SEQUENCE</scope>
    <source>
        <strain evidence="2">CGMCC 1.12924</strain>
    </source>
</reference>
<sequence length="91" mass="10574">MNRVALSNCNNGINGTEKLNRDSLPIAANLSIQEVTRNIQFYAHYKERQFTTRFTFNRLDWKIAYKGTWADKTLVDKEVELNITVDVDSTF</sequence>
<evidence type="ECO:0000313" key="2">
    <source>
        <dbReference type="EMBL" id="GGD99218.1"/>
    </source>
</evidence>
<evidence type="ECO:0000313" key="3">
    <source>
        <dbReference type="Proteomes" id="UP000652231"/>
    </source>
</evidence>
<gene>
    <name evidence="2" type="ORF">GCM10011312_23390</name>
</gene>
<accession>A0A8J2VAX2</accession>
<comment type="caution">
    <text evidence="2">The sequence shown here is derived from an EMBL/GenBank/DDBJ whole genome shotgun (WGS) entry which is preliminary data.</text>
</comment>
<dbReference type="AlphaFoldDB" id="A0A8J2VAX2"/>
<proteinExistence type="predicted"/>
<dbReference type="EMBL" id="BMGK01000010">
    <property type="protein sequence ID" value="GGD99218.1"/>
    <property type="molecule type" value="Genomic_DNA"/>
</dbReference>
<dbReference type="InterPro" id="IPR036761">
    <property type="entry name" value="TTHA0802/YceI-like_sf"/>
</dbReference>
<evidence type="ECO:0000259" key="1">
    <source>
        <dbReference type="Pfam" id="PF04264"/>
    </source>
</evidence>
<name>A0A8J2VAX2_9FLAO</name>
<dbReference type="RefSeq" id="WP_188442750.1">
    <property type="nucleotide sequence ID" value="NZ_BMGK01000010.1"/>
</dbReference>
<reference evidence="2" key="2">
    <citation type="submission" date="2020-09" db="EMBL/GenBank/DDBJ databases">
        <authorList>
            <person name="Sun Q."/>
            <person name="Zhou Y."/>
        </authorList>
    </citation>
    <scope>NUCLEOTIDE SEQUENCE</scope>
    <source>
        <strain evidence="2">CGMCC 1.12924</strain>
    </source>
</reference>
<dbReference type="InterPro" id="IPR007372">
    <property type="entry name" value="Lipid/polyisoprenoid-bd_YceI"/>
</dbReference>
<organism evidence="2 3">
    <name type="scientific">Planktosalinus lacus</name>
    <dbReference type="NCBI Taxonomy" id="1526573"/>
    <lineage>
        <taxon>Bacteria</taxon>
        <taxon>Pseudomonadati</taxon>
        <taxon>Bacteroidota</taxon>
        <taxon>Flavobacteriia</taxon>
        <taxon>Flavobacteriales</taxon>
        <taxon>Flavobacteriaceae</taxon>
        <taxon>Planktosalinus</taxon>
    </lineage>
</organism>
<dbReference type="Pfam" id="PF04264">
    <property type="entry name" value="YceI"/>
    <property type="match status" value="1"/>
</dbReference>
<protein>
    <recommendedName>
        <fullName evidence="1">Lipid/polyisoprenoid-binding YceI-like domain-containing protein</fullName>
    </recommendedName>
</protein>
<dbReference type="SUPFAM" id="SSF101874">
    <property type="entry name" value="YceI-like"/>
    <property type="match status" value="1"/>
</dbReference>
<keyword evidence="3" id="KW-1185">Reference proteome</keyword>
<dbReference type="Gene3D" id="2.40.128.110">
    <property type="entry name" value="Lipid/polyisoprenoid-binding, YceI-like"/>
    <property type="match status" value="1"/>
</dbReference>
<dbReference type="Proteomes" id="UP000652231">
    <property type="component" value="Unassembled WGS sequence"/>
</dbReference>
<feature type="domain" description="Lipid/polyisoprenoid-binding YceI-like" evidence="1">
    <location>
        <begin position="25"/>
        <end position="85"/>
    </location>
</feature>